<proteinExistence type="inferred from homology"/>
<dbReference type="InterPro" id="IPR003824">
    <property type="entry name" value="UppP"/>
</dbReference>
<evidence type="ECO:0000256" key="10">
    <source>
        <dbReference type="ARBA" id="ARBA00023251"/>
    </source>
</evidence>
<keyword evidence="10 14" id="KW-0046">Antibiotic resistance</keyword>
<evidence type="ECO:0000256" key="2">
    <source>
        <dbReference type="ARBA" id="ARBA00010621"/>
    </source>
</evidence>
<feature type="transmembrane region" description="Helical" evidence="14">
    <location>
        <begin position="41"/>
        <end position="60"/>
    </location>
</feature>
<evidence type="ECO:0000313" key="16">
    <source>
        <dbReference type="Proteomes" id="UP000199412"/>
    </source>
</evidence>
<protein>
    <recommendedName>
        <fullName evidence="4 14">Undecaprenyl-diphosphatase</fullName>
        <ecNumber evidence="3 14">3.6.1.27</ecNumber>
    </recommendedName>
    <alternativeName>
        <fullName evidence="12 14">Bacitracin resistance protein</fullName>
    </alternativeName>
    <alternativeName>
        <fullName evidence="11 14">Undecaprenyl pyrophosphate phosphatase</fullName>
    </alternativeName>
</protein>
<organism evidence="15 16">
    <name type="scientific">Rhodospira trueperi</name>
    <dbReference type="NCBI Taxonomy" id="69960"/>
    <lineage>
        <taxon>Bacteria</taxon>
        <taxon>Pseudomonadati</taxon>
        <taxon>Pseudomonadota</taxon>
        <taxon>Alphaproteobacteria</taxon>
        <taxon>Rhodospirillales</taxon>
        <taxon>Rhodospirillaceae</taxon>
        <taxon>Rhodospira</taxon>
    </lineage>
</organism>
<dbReference type="OrthoDB" id="9808289at2"/>
<keyword evidence="7 14" id="KW-0378">Hydrolase</keyword>
<evidence type="ECO:0000256" key="13">
    <source>
        <dbReference type="ARBA" id="ARBA00047594"/>
    </source>
</evidence>
<accession>A0A1G7F6T9</accession>
<sequence length="269" mass="28834">MAPLQIVVLALVQGITEFLPVSSSGHLALVPLLTEWPDQGLKIDVAVHVGTLLAVMLYFWRDLGLMLGGAGRLVVGQGGPGARLVWHLILATIPVVIAGFLMKDLIESGLRSLEVIAWATLGFGILLGLADRVGMTVRRVEHMTWGGALFLGLAQVLALIPGTSRSGITMTAARFLGYERPEAARFSMLMSIPTIMAAGVLLGLDLYRLDDWTITRDALIAAFLAFLSALLAVAVMMAWLRRAGFMPFVAYRVLLGLGLLALAYGVVEV</sequence>
<dbReference type="NCBIfam" id="NF001393">
    <property type="entry name" value="PRK00281.2-4"/>
    <property type="match status" value="1"/>
</dbReference>
<keyword evidence="8 14" id="KW-1133">Transmembrane helix</keyword>
<feature type="transmembrane region" description="Helical" evidence="14">
    <location>
        <begin position="142"/>
        <end position="162"/>
    </location>
</feature>
<dbReference type="HAMAP" id="MF_01006">
    <property type="entry name" value="Undec_diphosphatase"/>
    <property type="match status" value="1"/>
</dbReference>
<dbReference type="EC" id="3.6.1.27" evidence="3 14"/>
<dbReference type="PANTHER" id="PTHR30622">
    <property type="entry name" value="UNDECAPRENYL-DIPHOSPHATASE"/>
    <property type="match status" value="1"/>
</dbReference>
<comment type="miscellaneous">
    <text evidence="14">Bacitracin is thought to be involved in the inhibition of peptidoglycan synthesis by sequestering undecaprenyl diphosphate, thereby reducing the pool of lipid carrier available.</text>
</comment>
<evidence type="ECO:0000256" key="4">
    <source>
        <dbReference type="ARBA" id="ARBA00021581"/>
    </source>
</evidence>
<comment type="similarity">
    <text evidence="2 14">Belongs to the UppP family.</text>
</comment>
<dbReference type="RefSeq" id="WP_092787197.1">
    <property type="nucleotide sequence ID" value="NZ_FNAP01000010.1"/>
</dbReference>
<dbReference type="EMBL" id="FNAP01000010">
    <property type="protein sequence ID" value="SDE71581.1"/>
    <property type="molecule type" value="Genomic_DNA"/>
</dbReference>
<comment type="catalytic activity">
    <reaction evidence="13 14">
        <text>di-trans,octa-cis-undecaprenyl diphosphate + H2O = di-trans,octa-cis-undecaprenyl phosphate + phosphate + H(+)</text>
        <dbReference type="Rhea" id="RHEA:28094"/>
        <dbReference type="ChEBI" id="CHEBI:15377"/>
        <dbReference type="ChEBI" id="CHEBI:15378"/>
        <dbReference type="ChEBI" id="CHEBI:43474"/>
        <dbReference type="ChEBI" id="CHEBI:58405"/>
        <dbReference type="ChEBI" id="CHEBI:60392"/>
        <dbReference type="EC" id="3.6.1.27"/>
    </reaction>
</comment>
<keyword evidence="6 14" id="KW-0812">Transmembrane</keyword>
<keyword evidence="14" id="KW-0573">Peptidoglycan synthesis</keyword>
<evidence type="ECO:0000256" key="3">
    <source>
        <dbReference type="ARBA" id="ARBA00012374"/>
    </source>
</evidence>
<feature type="transmembrane region" description="Helical" evidence="14">
    <location>
        <begin position="219"/>
        <end position="240"/>
    </location>
</feature>
<keyword evidence="14" id="KW-0133">Cell shape</keyword>
<feature type="transmembrane region" description="Helical" evidence="14">
    <location>
        <begin position="6"/>
        <end position="29"/>
    </location>
</feature>
<dbReference type="Pfam" id="PF02673">
    <property type="entry name" value="BacA"/>
    <property type="match status" value="1"/>
</dbReference>
<evidence type="ECO:0000256" key="9">
    <source>
        <dbReference type="ARBA" id="ARBA00023136"/>
    </source>
</evidence>
<evidence type="ECO:0000313" key="15">
    <source>
        <dbReference type="EMBL" id="SDE71581.1"/>
    </source>
</evidence>
<gene>
    <name evidence="14" type="primary">uppP</name>
    <name evidence="15" type="ORF">SAMN05421720_110140</name>
</gene>
<keyword evidence="14" id="KW-0961">Cell wall biogenesis/degradation</keyword>
<evidence type="ECO:0000256" key="12">
    <source>
        <dbReference type="ARBA" id="ARBA00032932"/>
    </source>
</evidence>
<keyword evidence="16" id="KW-1185">Reference proteome</keyword>
<dbReference type="STRING" id="69960.SAMN05421720_110140"/>
<evidence type="ECO:0000256" key="11">
    <source>
        <dbReference type="ARBA" id="ARBA00032707"/>
    </source>
</evidence>
<dbReference type="GO" id="GO:0046677">
    <property type="term" value="P:response to antibiotic"/>
    <property type="evidence" value="ECO:0007669"/>
    <property type="project" value="UniProtKB-UniRule"/>
</dbReference>
<feature type="transmembrane region" description="Helical" evidence="14">
    <location>
        <begin position="249"/>
        <end position="267"/>
    </location>
</feature>
<dbReference type="GO" id="GO:0005886">
    <property type="term" value="C:plasma membrane"/>
    <property type="evidence" value="ECO:0007669"/>
    <property type="project" value="UniProtKB-SubCell"/>
</dbReference>
<feature type="transmembrane region" description="Helical" evidence="14">
    <location>
        <begin position="183"/>
        <end position="207"/>
    </location>
</feature>
<dbReference type="AlphaFoldDB" id="A0A1G7F6T9"/>
<reference evidence="15 16" key="1">
    <citation type="submission" date="2016-10" db="EMBL/GenBank/DDBJ databases">
        <authorList>
            <person name="de Groot N.N."/>
        </authorList>
    </citation>
    <scope>NUCLEOTIDE SEQUENCE [LARGE SCALE GENOMIC DNA]</scope>
    <source>
        <strain evidence="15 16">ATCC 700224</strain>
    </source>
</reference>
<evidence type="ECO:0000256" key="8">
    <source>
        <dbReference type="ARBA" id="ARBA00022989"/>
    </source>
</evidence>
<keyword evidence="5 14" id="KW-1003">Cell membrane</keyword>
<feature type="transmembrane region" description="Helical" evidence="14">
    <location>
        <begin position="113"/>
        <end position="130"/>
    </location>
</feature>
<evidence type="ECO:0000256" key="6">
    <source>
        <dbReference type="ARBA" id="ARBA00022692"/>
    </source>
</evidence>
<dbReference type="GO" id="GO:0008360">
    <property type="term" value="P:regulation of cell shape"/>
    <property type="evidence" value="ECO:0007669"/>
    <property type="project" value="UniProtKB-KW"/>
</dbReference>
<keyword evidence="9 14" id="KW-0472">Membrane</keyword>
<dbReference type="PANTHER" id="PTHR30622:SF4">
    <property type="entry name" value="UNDECAPRENYL-DIPHOSPHATASE"/>
    <property type="match status" value="1"/>
</dbReference>
<dbReference type="GO" id="GO:0050380">
    <property type="term" value="F:undecaprenyl-diphosphatase activity"/>
    <property type="evidence" value="ECO:0007669"/>
    <property type="project" value="UniProtKB-UniRule"/>
</dbReference>
<name>A0A1G7F6T9_9PROT</name>
<dbReference type="GO" id="GO:0071555">
    <property type="term" value="P:cell wall organization"/>
    <property type="evidence" value="ECO:0007669"/>
    <property type="project" value="UniProtKB-KW"/>
</dbReference>
<dbReference type="Proteomes" id="UP000199412">
    <property type="component" value="Unassembled WGS sequence"/>
</dbReference>
<evidence type="ECO:0000256" key="1">
    <source>
        <dbReference type="ARBA" id="ARBA00004651"/>
    </source>
</evidence>
<evidence type="ECO:0000256" key="7">
    <source>
        <dbReference type="ARBA" id="ARBA00022801"/>
    </source>
</evidence>
<comment type="subcellular location">
    <subcellularLocation>
        <location evidence="1 14">Cell membrane</location>
        <topology evidence="1 14">Multi-pass membrane protein</topology>
    </subcellularLocation>
</comment>
<evidence type="ECO:0000256" key="14">
    <source>
        <dbReference type="HAMAP-Rule" id="MF_01006"/>
    </source>
</evidence>
<dbReference type="GO" id="GO:0009252">
    <property type="term" value="P:peptidoglycan biosynthetic process"/>
    <property type="evidence" value="ECO:0007669"/>
    <property type="project" value="UniProtKB-KW"/>
</dbReference>
<comment type="function">
    <text evidence="14">Catalyzes the dephosphorylation of undecaprenyl diphosphate (UPP). Confers resistance to bacitracin.</text>
</comment>
<evidence type="ECO:0000256" key="5">
    <source>
        <dbReference type="ARBA" id="ARBA00022475"/>
    </source>
</evidence>
<feature type="transmembrane region" description="Helical" evidence="14">
    <location>
        <begin position="80"/>
        <end position="101"/>
    </location>
</feature>